<keyword evidence="1" id="KW-0472">Membrane</keyword>
<protein>
    <submittedName>
        <fullName evidence="2">Uncharacterized protein</fullName>
    </submittedName>
</protein>
<organism evidence="2 3">
    <name type="scientific">Mycobacterium syngnathidarum</name>
    <dbReference type="NCBI Taxonomy" id="1908205"/>
    <lineage>
        <taxon>Bacteria</taxon>
        <taxon>Bacillati</taxon>
        <taxon>Actinomycetota</taxon>
        <taxon>Actinomycetes</taxon>
        <taxon>Mycobacteriales</taxon>
        <taxon>Mycobacteriaceae</taxon>
        <taxon>Mycobacterium</taxon>
    </lineage>
</organism>
<evidence type="ECO:0000313" key="2">
    <source>
        <dbReference type="EMBL" id="OHT92175.1"/>
    </source>
</evidence>
<keyword evidence="1" id="KW-0812">Transmembrane</keyword>
<sequence length="61" mass="5637">MWPAEVADAVGAGEPNAEGVASAVVWVAVVSAVAGTVAVAGYAAGWADSAARPGGNSGPGG</sequence>
<comment type="caution">
    <text evidence="2">The sequence shown here is derived from an EMBL/GenBank/DDBJ whole genome shotgun (WGS) entry which is preliminary data.</text>
</comment>
<dbReference type="AlphaFoldDB" id="A0A1S1JUB1"/>
<name>A0A1S1JUB1_9MYCO</name>
<evidence type="ECO:0000256" key="1">
    <source>
        <dbReference type="SAM" id="Phobius"/>
    </source>
</evidence>
<gene>
    <name evidence="2" type="ORF">BKG61_24830</name>
</gene>
<reference evidence="2 3" key="1">
    <citation type="submission" date="2016-10" db="EMBL/GenBank/DDBJ databases">
        <title>Evaluation of Human, Animal and Environmental Mycobacterium chelonae Isolates by Core Genome Phylogenomic Analysis, Targeted Gene Comparison, and Anti-microbial Susceptibility Patterns: A Tale of Mistaken Identities.</title>
        <authorList>
            <person name="Fogelson S.B."/>
            <person name="Camus A.C."/>
            <person name="Lorenz W."/>
            <person name="Vasireddy R."/>
            <person name="Vasireddy S."/>
            <person name="Smith T."/>
            <person name="Brown-Elliott B.A."/>
            <person name="Wallace R.J.Jr."/>
            <person name="Hasan N.A."/>
            <person name="Reischl U."/>
            <person name="Sanchez S."/>
        </authorList>
    </citation>
    <scope>NUCLEOTIDE SEQUENCE [LARGE SCALE GENOMIC DNA]</scope>
    <source>
        <strain evidence="2 3">24999</strain>
    </source>
</reference>
<keyword evidence="1" id="KW-1133">Transmembrane helix</keyword>
<accession>A0A1S1JUB1</accession>
<dbReference type="Proteomes" id="UP000179636">
    <property type="component" value="Unassembled WGS sequence"/>
</dbReference>
<feature type="transmembrane region" description="Helical" evidence="1">
    <location>
        <begin position="20"/>
        <end position="44"/>
    </location>
</feature>
<evidence type="ECO:0000313" key="3">
    <source>
        <dbReference type="Proteomes" id="UP000179636"/>
    </source>
</evidence>
<dbReference type="EMBL" id="MLHV01000031">
    <property type="protein sequence ID" value="OHT92175.1"/>
    <property type="molecule type" value="Genomic_DNA"/>
</dbReference>
<keyword evidence="3" id="KW-1185">Reference proteome</keyword>
<proteinExistence type="predicted"/>